<keyword evidence="2" id="KW-1185">Reference proteome</keyword>
<gene>
    <name evidence="1" type="ORF">CRU91_00705</name>
</gene>
<reference evidence="1 2" key="1">
    <citation type="submission" date="2017-10" db="EMBL/GenBank/DDBJ databases">
        <title>Genomics of the genus Arcobacter.</title>
        <authorList>
            <person name="Perez-Cataluna A."/>
            <person name="Figueras M.J."/>
        </authorList>
    </citation>
    <scope>NUCLEOTIDE SEQUENCE [LARGE SCALE GENOMIC DNA]</scope>
    <source>
        <strain evidence="1 2">CECT 9230</strain>
    </source>
</reference>
<dbReference type="RefSeq" id="WP_113892396.1">
    <property type="nucleotide sequence ID" value="NZ_JANJGA010000002.1"/>
</dbReference>
<organism evidence="1 2">
    <name type="scientific">Aliarcobacter vitoriensis</name>
    <dbReference type="NCBI Taxonomy" id="2011099"/>
    <lineage>
        <taxon>Bacteria</taxon>
        <taxon>Pseudomonadati</taxon>
        <taxon>Campylobacterota</taxon>
        <taxon>Epsilonproteobacteria</taxon>
        <taxon>Campylobacterales</taxon>
        <taxon>Arcobacteraceae</taxon>
        <taxon>Aliarcobacter</taxon>
    </lineage>
</organism>
<proteinExistence type="predicted"/>
<comment type="caution">
    <text evidence="1">The sequence shown here is derived from an EMBL/GenBank/DDBJ whole genome shotgun (WGS) entry which is preliminary data.</text>
</comment>
<dbReference type="OrthoDB" id="5344243at2"/>
<evidence type="ECO:0000313" key="1">
    <source>
        <dbReference type="EMBL" id="RBQ30195.1"/>
    </source>
</evidence>
<sequence>MERRDKSLKILNELNYIDSLDSFDKANSLVIWYNDNFTHNAIEDLDLELSDLLRFEELFYKNLQFLKQQQEVARIELNKIKKMKSFLKN</sequence>
<accession>A0A366MVC4</accession>
<dbReference type="EMBL" id="PDKB01000001">
    <property type="protein sequence ID" value="RBQ30195.1"/>
    <property type="molecule type" value="Genomic_DNA"/>
</dbReference>
<dbReference type="AlphaFoldDB" id="A0A366MVC4"/>
<evidence type="ECO:0000313" key="2">
    <source>
        <dbReference type="Proteomes" id="UP000252669"/>
    </source>
</evidence>
<name>A0A366MVC4_9BACT</name>
<protein>
    <submittedName>
        <fullName evidence="1">Uncharacterized protein</fullName>
    </submittedName>
</protein>
<dbReference type="Proteomes" id="UP000252669">
    <property type="component" value="Unassembled WGS sequence"/>
</dbReference>